<proteinExistence type="predicted"/>
<dbReference type="InterPro" id="IPR003607">
    <property type="entry name" value="HD/PDEase_dom"/>
</dbReference>
<dbReference type="Gene3D" id="1.10.3210.10">
    <property type="entry name" value="Hypothetical protein af1432"/>
    <property type="match status" value="1"/>
</dbReference>
<dbReference type="CDD" id="cd00077">
    <property type="entry name" value="HDc"/>
    <property type="match status" value="1"/>
</dbReference>
<organism evidence="2 3">
    <name type="scientific">Candidatus Desulfatibia profunda</name>
    <dbReference type="NCBI Taxonomy" id="2841695"/>
    <lineage>
        <taxon>Bacteria</taxon>
        <taxon>Pseudomonadati</taxon>
        <taxon>Thermodesulfobacteriota</taxon>
        <taxon>Desulfobacteria</taxon>
        <taxon>Desulfobacterales</taxon>
        <taxon>Desulfobacterales incertae sedis</taxon>
        <taxon>Candidatus Desulfatibia</taxon>
    </lineage>
</organism>
<evidence type="ECO:0000313" key="2">
    <source>
        <dbReference type="EMBL" id="MBC8360386.1"/>
    </source>
</evidence>
<dbReference type="InterPro" id="IPR006675">
    <property type="entry name" value="HDIG_dom"/>
</dbReference>
<gene>
    <name evidence="2" type="ORF">H8E23_03165</name>
</gene>
<dbReference type="InterPro" id="IPR013976">
    <property type="entry name" value="HDOD"/>
</dbReference>
<feature type="domain" description="HDOD" evidence="1">
    <location>
        <begin position="23"/>
        <end position="219"/>
    </location>
</feature>
<dbReference type="PANTHER" id="PTHR33525:SF3">
    <property type="entry name" value="RIBONUCLEASE Y"/>
    <property type="match status" value="1"/>
</dbReference>
<dbReference type="Proteomes" id="UP000603434">
    <property type="component" value="Unassembled WGS sequence"/>
</dbReference>
<dbReference type="Pfam" id="PF08668">
    <property type="entry name" value="HDOD"/>
    <property type="match status" value="1"/>
</dbReference>
<dbReference type="PANTHER" id="PTHR33525">
    <property type="match status" value="1"/>
</dbReference>
<evidence type="ECO:0000259" key="1">
    <source>
        <dbReference type="PROSITE" id="PS51833"/>
    </source>
</evidence>
<dbReference type="NCBIfam" id="TIGR00277">
    <property type="entry name" value="HDIG"/>
    <property type="match status" value="1"/>
</dbReference>
<dbReference type="EMBL" id="JACNJH010000086">
    <property type="protein sequence ID" value="MBC8360386.1"/>
    <property type="molecule type" value="Genomic_DNA"/>
</dbReference>
<dbReference type="SUPFAM" id="SSF109604">
    <property type="entry name" value="HD-domain/PDEase-like"/>
    <property type="match status" value="1"/>
</dbReference>
<name>A0A8J6NPB1_9BACT</name>
<comment type="caution">
    <text evidence="2">The sequence shown here is derived from an EMBL/GenBank/DDBJ whole genome shotgun (WGS) entry which is preliminary data.</text>
</comment>
<reference evidence="2 3" key="1">
    <citation type="submission" date="2020-08" db="EMBL/GenBank/DDBJ databases">
        <title>Bridging the membrane lipid divide: bacteria of the FCB group superphylum have the potential to synthesize archaeal ether lipids.</title>
        <authorList>
            <person name="Villanueva L."/>
            <person name="Von Meijenfeldt F.A.B."/>
            <person name="Westbye A.B."/>
            <person name="Yadav S."/>
            <person name="Hopmans E.C."/>
            <person name="Dutilh B.E."/>
            <person name="Sinninghe Damste J.S."/>
        </authorList>
    </citation>
    <scope>NUCLEOTIDE SEQUENCE [LARGE SCALE GENOMIC DNA]</scope>
    <source>
        <strain evidence="2">NIOZ-UU30</strain>
    </source>
</reference>
<sequence>MNLNAEKHHKLKDLVNLVNQSEISSIKSIVSGVIKIINDPDSTIWDLKEIIEVDPPLTAKVLMQANSAYYAPPKRIGEIKQAVIWIGFDALKELALSQKVFGIFNGNGSFKDYSIASLWKHSVAAALLAKMIYRREFRERGANAYVAGLLHDIGIIVESQFLQNEFKHVLSKAKQEKKNLSEAEQEVFGFNHAHIGMAIAQNWNLPQELIDAIGYHDKPLEADQTFSKLALTLYVAEYCCKNNSIGYSDVPFPDDAIFQGCLTALNVEPHALDLIVASVTSELAKMEGQGLV</sequence>
<evidence type="ECO:0000313" key="3">
    <source>
        <dbReference type="Proteomes" id="UP000603434"/>
    </source>
</evidence>
<accession>A0A8J6NPB1</accession>
<dbReference type="InterPro" id="IPR052340">
    <property type="entry name" value="RNase_Y/CdgJ"/>
</dbReference>
<protein>
    <submittedName>
        <fullName evidence="2">HDOD domain-containing protein</fullName>
    </submittedName>
</protein>
<dbReference type="AlphaFoldDB" id="A0A8J6NPB1"/>
<dbReference type="PROSITE" id="PS51833">
    <property type="entry name" value="HDOD"/>
    <property type="match status" value="1"/>
</dbReference>